<keyword evidence="3" id="KW-0479">Metal-binding</keyword>
<dbReference type="InterPro" id="IPR014436">
    <property type="entry name" value="Extradiol_dOase_DODA"/>
</dbReference>
<dbReference type="EMBL" id="JBHLTM010000027">
    <property type="protein sequence ID" value="MFC0684579.1"/>
    <property type="molecule type" value="Genomic_DNA"/>
</dbReference>
<name>A0ABV6S6W6_9SPHN</name>
<evidence type="ECO:0000256" key="5">
    <source>
        <dbReference type="ARBA" id="ARBA00023002"/>
    </source>
</evidence>
<evidence type="ECO:0000256" key="1">
    <source>
        <dbReference type="ARBA" id="ARBA00001947"/>
    </source>
</evidence>
<comment type="caution">
    <text evidence="7">The sequence shown here is derived from an EMBL/GenBank/DDBJ whole genome shotgun (WGS) entry which is preliminary data.</text>
</comment>
<dbReference type="GO" id="GO:0050297">
    <property type="term" value="F:stizolobate synthase activity"/>
    <property type="evidence" value="ECO:0007669"/>
    <property type="project" value="UniProtKB-EC"/>
</dbReference>
<dbReference type="InterPro" id="IPR004183">
    <property type="entry name" value="Xdiol_dOase_suB"/>
</dbReference>
<dbReference type="CDD" id="cd07363">
    <property type="entry name" value="45_DOPA_Dioxygenase"/>
    <property type="match status" value="1"/>
</dbReference>
<evidence type="ECO:0000259" key="6">
    <source>
        <dbReference type="Pfam" id="PF02900"/>
    </source>
</evidence>
<evidence type="ECO:0000256" key="4">
    <source>
        <dbReference type="ARBA" id="ARBA00022833"/>
    </source>
</evidence>
<dbReference type="NCBIfam" id="NF007914">
    <property type="entry name" value="PRK10628.1"/>
    <property type="match status" value="1"/>
</dbReference>
<keyword evidence="4" id="KW-0862">Zinc</keyword>
<keyword evidence="5 7" id="KW-0560">Oxidoreductase</keyword>
<comment type="cofactor">
    <cofactor evidence="1">
        <name>Zn(2+)</name>
        <dbReference type="ChEBI" id="CHEBI:29105"/>
    </cofactor>
</comment>
<dbReference type="Gene3D" id="3.40.830.10">
    <property type="entry name" value="LigB-like"/>
    <property type="match status" value="1"/>
</dbReference>
<evidence type="ECO:0000256" key="3">
    <source>
        <dbReference type="ARBA" id="ARBA00022723"/>
    </source>
</evidence>
<sequence>MSRLPIVFYGHGSPMVALEKSDVTRSWNAIAGRIGKPRAILCISAHWQTRGTAVTAMAQPRTIHDFGAFPQALFDVQYPAPGDPDLAERVRELLEPMPVTMDANWGLDHGTWSVLVHAYPEADVPVIQLGMDLAKSPAEHWLVGRMLRPLRDEGVLIMGTGNIVHNLPAMDWANPLAAPYPWAEQFNGAMCKAIAEDDPKVVIDYEALGDAARLSVPSADHFLPLLYVLGARHEGEPAEFAPHFIQHKSLSMTSVLIGAE</sequence>
<dbReference type="SUPFAM" id="SSF53213">
    <property type="entry name" value="LigB-like"/>
    <property type="match status" value="1"/>
</dbReference>
<comment type="similarity">
    <text evidence="2">Belongs to the DODA-type extradiol aromatic ring-opening dioxygenase family.</text>
</comment>
<dbReference type="Proteomes" id="UP001589858">
    <property type="component" value="Unassembled WGS sequence"/>
</dbReference>
<reference evidence="7 8" key="1">
    <citation type="submission" date="2024-09" db="EMBL/GenBank/DDBJ databases">
        <authorList>
            <person name="Sun Q."/>
            <person name="Mori K."/>
        </authorList>
    </citation>
    <scope>NUCLEOTIDE SEQUENCE [LARGE SCALE GENOMIC DNA]</scope>
    <source>
        <strain evidence="7 8">CICC 11035S</strain>
    </source>
</reference>
<proteinExistence type="inferred from homology"/>
<dbReference type="PANTHER" id="PTHR30096:SF0">
    <property type="entry name" value="4,5-DOPA DIOXYGENASE EXTRADIOL-LIKE PROTEIN"/>
    <property type="match status" value="1"/>
</dbReference>
<feature type="domain" description="Extradiol ring-cleavage dioxygenase class III enzyme subunit B" evidence="6">
    <location>
        <begin position="27"/>
        <end position="253"/>
    </location>
</feature>
<gene>
    <name evidence="7" type="primary">ygiD</name>
    <name evidence="7" type="ORF">ACFFF8_08220</name>
</gene>
<evidence type="ECO:0000313" key="8">
    <source>
        <dbReference type="Proteomes" id="UP001589858"/>
    </source>
</evidence>
<keyword evidence="7" id="KW-0223">Dioxygenase</keyword>
<protein>
    <submittedName>
        <fullName evidence="7">4,5-DOPA dioxygenase extradiol</fullName>
        <ecNumber evidence="7">1.13.11.29</ecNumber>
    </submittedName>
</protein>
<accession>A0ABV6S6W6</accession>
<dbReference type="EC" id="1.13.11.29" evidence="7"/>
<organism evidence="7 8">
    <name type="scientific">Novosphingobium clariflavum</name>
    <dbReference type="NCBI Taxonomy" id="2029884"/>
    <lineage>
        <taxon>Bacteria</taxon>
        <taxon>Pseudomonadati</taxon>
        <taxon>Pseudomonadota</taxon>
        <taxon>Alphaproteobacteria</taxon>
        <taxon>Sphingomonadales</taxon>
        <taxon>Sphingomonadaceae</taxon>
        <taxon>Novosphingobium</taxon>
    </lineage>
</organism>
<keyword evidence="8" id="KW-1185">Reference proteome</keyword>
<evidence type="ECO:0000313" key="7">
    <source>
        <dbReference type="EMBL" id="MFC0684579.1"/>
    </source>
</evidence>
<dbReference type="PANTHER" id="PTHR30096">
    <property type="entry name" value="4,5-DOPA DIOXYGENASE EXTRADIOL-LIKE PROTEIN"/>
    <property type="match status" value="1"/>
</dbReference>
<dbReference type="RefSeq" id="WP_267219379.1">
    <property type="nucleotide sequence ID" value="NZ_JAPCWC010000004.1"/>
</dbReference>
<evidence type="ECO:0000256" key="2">
    <source>
        <dbReference type="ARBA" id="ARBA00007581"/>
    </source>
</evidence>
<dbReference type="Pfam" id="PF02900">
    <property type="entry name" value="LigB"/>
    <property type="match status" value="1"/>
</dbReference>
<dbReference type="PIRSF" id="PIRSF006157">
    <property type="entry name" value="Doxgns_DODA"/>
    <property type="match status" value="1"/>
</dbReference>